<evidence type="ECO:0000313" key="2">
    <source>
        <dbReference type="Proteomes" id="UP000015104"/>
    </source>
</evidence>
<dbReference type="Proteomes" id="UP000015104">
    <property type="component" value="Unassembled WGS sequence"/>
</dbReference>
<dbReference type="HOGENOM" id="CLU_3299986_0_0_1"/>
<protein>
    <submittedName>
        <fullName evidence="1">Uncharacterized protein</fullName>
    </submittedName>
</protein>
<dbReference type="AlphaFoldDB" id="T1JPW9"/>
<keyword evidence="2" id="KW-1185">Reference proteome</keyword>
<accession>T1JPW9</accession>
<name>T1JPW9_TETUR</name>
<dbReference type="EnsemblMetazoa" id="tetur01g01100.1">
    <property type="protein sequence ID" value="tetur01g01100.1"/>
    <property type="gene ID" value="tetur01g01100"/>
</dbReference>
<dbReference type="EMBL" id="CAEY01000434">
    <property type="status" value="NOT_ANNOTATED_CDS"/>
    <property type="molecule type" value="Genomic_DNA"/>
</dbReference>
<organism evidence="1 2">
    <name type="scientific">Tetranychus urticae</name>
    <name type="common">Two-spotted spider mite</name>
    <dbReference type="NCBI Taxonomy" id="32264"/>
    <lineage>
        <taxon>Eukaryota</taxon>
        <taxon>Metazoa</taxon>
        <taxon>Ecdysozoa</taxon>
        <taxon>Arthropoda</taxon>
        <taxon>Chelicerata</taxon>
        <taxon>Arachnida</taxon>
        <taxon>Acari</taxon>
        <taxon>Acariformes</taxon>
        <taxon>Trombidiformes</taxon>
        <taxon>Prostigmata</taxon>
        <taxon>Eleutherengona</taxon>
        <taxon>Raphignathae</taxon>
        <taxon>Tetranychoidea</taxon>
        <taxon>Tetranychidae</taxon>
        <taxon>Tetranychus</taxon>
    </lineage>
</organism>
<sequence length="40" mass="4562">MKIAFCFIVFTKFPTSPMIYRIIDFGFSGSNGHYISTNLP</sequence>
<reference evidence="2" key="1">
    <citation type="submission" date="2011-08" db="EMBL/GenBank/DDBJ databases">
        <authorList>
            <person name="Rombauts S."/>
        </authorList>
    </citation>
    <scope>NUCLEOTIDE SEQUENCE</scope>
    <source>
        <strain evidence="2">London</strain>
    </source>
</reference>
<reference evidence="1" key="2">
    <citation type="submission" date="2015-06" db="UniProtKB">
        <authorList>
            <consortium name="EnsemblMetazoa"/>
        </authorList>
    </citation>
    <scope>IDENTIFICATION</scope>
</reference>
<evidence type="ECO:0000313" key="1">
    <source>
        <dbReference type="EnsemblMetazoa" id="tetur01g01100.1"/>
    </source>
</evidence>
<proteinExistence type="predicted"/>